<dbReference type="GO" id="GO:0046872">
    <property type="term" value="F:metal ion binding"/>
    <property type="evidence" value="ECO:0007669"/>
    <property type="project" value="UniProtKB-KW"/>
</dbReference>
<evidence type="ECO:0000256" key="3">
    <source>
        <dbReference type="ARBA" id="ARBA00023004"/>
    </source>
</evidence>
<dbReference type="GO" id="GO:0016705">
    <property type="term" value="F:oxidoreductase activity, acting on paired donors, with incorporation or reduction of molecular oxygen"/>
    <property type="evidence" value="ECO:0007669"/>
    <property type="project" value="UniProtKB-ARBA"/>
</dbReference>
<dbReference type="Proteomes" id="UP001172457">
    <property type="component" value="Unassembled WGS sequence"/>
</dbReference>
<keyword evidence="2 4" id="KW-0479">Metal-binding</keyword>
<proteinExistence type="inferred from homology"/>
<keyword evidence="7" id="KW-1185">Reference proteome</keyword>
<dbReference type="Pfam" id="PF03171">
    <property type="entry name" value="2OG-FeII_Oxy"/>
    <property type="match status" value="1"/>
</dbReference>
<feature type="domain" description="Fe2OG dioxygenase" evidence="5">
    <location>
        <begin position="161"/>
        <end position="261"/>
    </location>
</feature>
<comment type="similarity">
    <text evidence="1 4">Belongs to the iron/ascorbate-dependent oxidoreductase family.</text>
</comment>
<gene>
    <name evidence="6" type="ORF">OSB04_un000557</name>
</gene>
<dbReference type="InterPro" id="IPR026992">
    <property type="entry name" value="DIOX_N"/>
</dbReference>
<evidence type="ECO:0000256" key="1">
    <source>
        <dbReference type="ARBA" id="ARBA00008056"/>
    </source>
</evidence>
<dbReference type="InterPro" id="IPR044861">
    <property type="entry name" value="IPNS-like_FE2OG_OXY"/>
</dbReference>
<dbReference type="InterPro" id="IPR050295">
    <property type="entry name" value="Plant_2OG-oxidoreductases"/>
</dbReference>
<name>A0AA38VRR4_9ASTR</name>
<keyword evidence="4" id="KW-0560">Oxidoreductase</keyword>
<evidence type="ECO:0000259" key="5">
    <source>
        <dbReference type="PROSITE" id="PS51471"/>
    </source>
</evidence>
<dbReference type="InterPro" id="IPR027443">
    <property type="entry name" value="IPNS-like_sf"/>
</dbReference>
<dbReference type="PROSITE" id="PS51471">
    <property type="entry name" value="FE2OG_OXY"/>
    <property type="match status" value="1"/>
</dbReference>
<evidence type="ECO:0000313" key="6">
    <source>
        <dbReference type="EMBL" id="KAJ9536257.1"/>
    </source>
</evidence>
<sequence>MDLQDSMPIIDYALFTVGTADDRSMVVQDLGRACEDWGCFMLVNHGIPEALIHEMMNASDKFFNMTTKEKDEFAASGVLDPIRCSTGFNPANKHKDSLWREYLRLIVHPKFNCPHKPPGFSELASDYVKRTRTVAMELVKGVSESLGFEASYMNEELNLDSGFQLLAINYYPSLAEFHTPRGLMPHTDHGLLTLLYENGVPGLEVLCNGKWVGMRDVPNAFSVLNSDHLEIFSNGKYKSKLHRTVVKDERKRITLVNPNGPSLDTVVGPSSRLVDGENRPSGYLPMKYSEYLELQTKLTMAGKHAFDTVRLHI</sequence>
<dbReference type="InterPro" id="IPR005123">
    <property type="entry name" value="Oxoglu/Fe-dep_dioxygenase_dom"/>
</dbReference>
<dbReference type="AlphaFoldDB" id="A0AA38VRR4"/>
<reference evidence="6" key="1">
    <citation type="submission" date="2023-03" db="EMBL/GenBank/DDBJ databases">
        <title>Chromosome-scale reference genome and RAD-based genetic map of yellow starthistle (Centaurea solstitialis) reveal putative structural variation and QTLs associated with invader traits.</title>
        <authorList>
            <person name="Reatini B."/>
            <person name="Cang F.A."/>
            <person name="Jiang Q."/>
            <person name="Mckibben M.T.W."/>
            <person name="Barker M.S."/>
            <person name="Rieseberg L.H."/>
            <person name="Dlugosch K.M."/>
        </authorList>
    </citation>
    <scope>NUCLEOTIDE SEQUENCE</scope>
    <source>
        <strain evidence="6">CAN-66</strain>
        <tissue evidence="6">Leaf</tissue>
    </source>
</reference>
<dbReference type="EMBL" id="JARYMX010000039">
    <property type="protein sequence ID" value="KAJ9536257.1"/>
    <property type="molecule type" value="Genomic_DNA"/>
</dbReference>
<accession>A0AA38VRR4</accession>
<dbReference type="Gene3D" id="2.60.120.330">
    <property type="entry name" value="B-lactam Antibiotic, Isopenicillin N Synthase, Chain"/>
    <property type="match status" value="1"/>
</dbReference>
<dbReference type="Pfam" id="PF14226">
    <property type="entry name" value="DIOX_N"/>
    <property type="match status" value="1"/>
</dbReference>
<evidence type="ECO:0000256" key="4">
    <source>
        <dbReference type="RuleBase" id="RU003682"/>
    </source>
</evidence>
<evidence type="ECO:0000313" key="7">
    <source>
        <dbReference type="Proteomes" id="UP001172457"/>
    </source>
</evidence>
<keyword evidence="3 4" id="KW-0408">Iron</keyword>
<organism evidence="6 7">
    <name type="scientific">Centaurea solstitialis</name>
    <name type="common">yellow star-thistle</name>
    <dbReference type="NCBI Taxonomy" id="347529"/>
    <lineage>
        <taxon>Eukaryota</taxon>
        <taxon>Viridiplantae</taxon>
        <taxon>Streptophyta</taxon>
        <taxon>Embryophyta</taxon>
        <taxon>Tracheophyta</taxon>
        <taxon>Spermatophyta</taxon>
        <taxon>Magnoliopsida</taxon>
        <taxon>eudicotyledons</taxon>
        <taxon>Gunneridae</taxon>
        <taxon>Pentapetalae</taxon>
        <taxon>asterids</taxon>
        <taxon>campanulids</taxon>
        <taxon>Asterales</taxon>
        <taxon>Asteraceae</taxon>
        <taxon>Carduoideae</taxon>
        <taxon>Cardueae</taxon>
        <taxon>Centaureinae</taxon>
        <taxon>Centaurea</taxon>
    </lineage>
</organism>
<dbReference type="SUPFAM" id="SSF51197">
    <property type="entry name" value="Clavaminate synthase-like"/>
    <property type="match status" value="1"/>
</dbReference>
<comment type="caution">
    <text evidence="6">The sequence shown here is derived from an EMBL/GenBank/DDBJ whole genome shotgun (WGS) entry which is preliminary data.</text>
</comment>
<dbReference type="PANTHER" id="PTHR47991">
    <property type="entry name" value="OXOGLUTARATE/IRON-DEPENDENT DIOXYGENASE"/>
    <property type="match status" value="1"/>
</dbReference>
<protein>
    <recommendedName>
        <fullName evidence="5">Fe2OG dioxygenase domain-containing protein</fullName>
    </recommendedName>
</protein>
<evidence type="ECO:0000256" key="2">
    <source>
        <dbReference type="ARBA" id="ARBA00022723"/>
    </source>
</evidence>